<dbReference type="InterPro" id="IPR020841">
    <property type="entry name" value="PKS_Beta-ketoAc_synthase_dom"/>
</dbReference>
<dbReference type="PANTHER" id="PTHR11712">
    <property type="entry name" value="POLYKETIDE SYNTHASE-RELATED"/>
    <property type="match status" value="1"/>
</dbReference>
<dbReference type="FunFam" id="3.40.47.10:FF:000018">
    <property type="entry name" value="3-oxoacyl-[acyl-carrier-protein] synthase 2"/>
    <property type="match status" value="1"/>
</dbReference>
<evidence type="ECO:0000256" key="3">
    <source>
        <dbReference type="ARBA" id="ARBA00012356"/>
    </source>
</evidence>
<evidence type="ECO:0000256" key="2">
    <source>
        <dbReference type="ARBA" id="ARBA00008467"/>
    </source>
</evidence>
<dbReference type="CDD" id="cd00834">
    <property type="entry name" value="KAS_I_II"/>
    <property type="match status" value="1"/>
</dbReference>
<dbReference type="Pfam" id="PF00109">
    <property type="entry name" value="ketoacyl-synt"/>
    <property type="match status" value="1"/>
</dbReference>
<comment type="pathway">
    <text evidence="1 11">Lipid metabolism; fatty acid biosynthesis.</text>
</comment>
<evidence type="ECO:0000256" key="11">
    <source>
        <dbReference type="PIRNR" id="PIRNR000447"/>
    </source>
</evidence>
<name>H5SHY0_9BACT</name>
<feature type="active site" description="For beta-ketoacyl synthase activity" evidence="12">
    <location>
        <position position="166"/>
    </location>
</feature>
<sequence length="414" mass="44096">MSESKRVVITGVGVVTPIGIGKEAFWEGLAAGRSGVTRVDDVVDLTDIPVKIGAYIREFDPLQFMDKKRARRLGRSTQLAIAATKLALEDGRLDLDKEDRDRIGVVIGTGIGNIEALTENYDILLQKGPGRVSPFFIPTFMPNAVVGEISIEWGLRGPNYGTVSACASSNHALGLAADAIRYGYAEVMIAGGTESVSRPLTFAGFDQMGALSRRNDAPERASRPFDRDRDGFVVGEGAGILILESLEHARARGAYIYAELASIGMTADAGHITAPDEQGEGARKAMLMALERAGVRPEEVDYINAHGTATPLGDISETRAIKRLFGAHAYKLAISSTKSQLGHLLGGAGAVEAIATLMAIDRGILPPTINLENPDPECDLDYVPNKARAAKVEIALSNSFGFGGHNSAIVLRKI</sequence>
<dbReference type="InterPro" id="IPR014030">
    <property type="entry name" value="Ketoacyl_synth_N"/>
</dbReference>
<dbReference type="SMART" id="SM00825">
    <property type="entry name" value="PKS_KS"/>
    <property type="match status" value="1"/>
</dbReference>
<dbReference type="EC" id="2.3.1.179" evidence="3 11"/>
<dbReference type="InterPro" id="IPR017568">
    <property type="entry name" value="3-oxoacyl-ACP_synth-2"/>
</dbReference>
<dbReference type="PROSITE" id="PS52004">
    <property type="entry name" value="KS3_2"/>
    <property type="match status" value="1"/>
</dbReference>
<reference evidence="15" key="2">
    <citation type="journal article" date="2012" name="PLoS ONE">
        <title>A Deeply Branching Thermophilic Bacterium with an Ancient Acetyl-CoA Pathway Dominates a Subsurface Ecosystem.</title>
        <authorList>
            <person name="Takami H."/>
            <person name="Noguchi H."/>
            <person name="Takaki Y."/>
            <person name="Uchiyama I."/>
            <person name="Toyoda A."/>
            <person name="Nishi S."/>
            <person name="Chee G.-J."/>
            <person name="Arai W."/>
            <person name="Nunoura T."/>
            <person name="Itoh T."/>
            <person name="Hattori M."/>
            <person name="Takai K."/>
        </authorList>
    </citation>
    <scope>NUCLEOTIDE SEQUENCE</scope>
</reference>
<dbReference type="GO" id="GO:0006633">
    <property type="term" value="P:fatty acid biosynthetic process"/>
    <property type="evidence" value="ECO:0007669"/>
    <property type="project" value="UniProtKB-UniRule"/>
</dbReference>
<reference evidence="15" key="1">
    <citation type="journal article" date="2005" name="Environ. Microbiol.">
        <title>Genetic and functional properties of uncultivated thermophilic crenarchaeotes from a subsurface gold mine as revealed by analysis of genome fragments.</title>
        <authorList>
            <person name="Nunoura T."/>
            <person name="Hirayama H."/>
            <person name="Takami H."/>
            <person name="Oida H."/>
            <person name="Nishi S."/>
            <person name="Shimamura S."/>
            <person name="Suzuki Y."/>
            <person name="Inagaki F."/>
            <person name="Takai K."/>
            <person name="Nealson K.H."/>
            <person name="Horikoshi K."/>
        </authorList>
    </citation>
    <scope>NUCLEOTIDE SEQUENCE</scope>
</reference>
<keyword evidence="10 11" id="KW-0012">Acyltransferase</keyword>
<dbReference type="SUPFAM" id="SSF53901">
    <property type="entry name" value="Thiolase-like"/>
    <property type="match status" value="2"/>
</dbReference>
<dbReference type="InterPro" id="IPR014031">
    <property type="entry name" value="Ketoacyl_synth_C"/>
</dbReference>
<evidence type="ECO:0000256" key="1">
    <source>
        <dbReference type="ARBA" id="ARBA00005194"/>
    </source>
</evidence>
<proteinExistence type="inferred from homology"/>
<keyword evidence="5 11" id="KW-0444">Lipid biosynthesis</keyword>
<evidence type="ECO:0000256" key="5">
    <source>
        <dbReference type="ARBA" id="ARBA00022516"/>
    </source>
</evidence>
<gene>
    <name evidence="15" type="ORF">HGMM_F31E01C02</name>
</gene>
<organism evidence="15">
    <name type="scientific">uncultured Acetothermia bacterium</name>
    <dbReference type="NCBI Taxonomy" id="236499"/>
    <lineage>
        <taxon>Bacteria</taxon>
        <taxon>Candidatus Bipolaricaulota</taxon>
        <taxon>environmental samples</taxon>
    </lineage>
</organism>
<evidence type="ECO:0000259" key="14">
    <source>
        <dbReference type="PROSITE" id="PS52004"/>
    </source>
</evidence>
<dbReference type="GO" id="GO:0005829">
    <property type="term" value="C:cytosol"/>
    <property type="evidence" value="ECO:0007669"/>
    <property type="project" value="TreeGrafter"/>
</dbReference>
<dbReference type="InterPro" id="IPR018201">
    <property type="entry name" value="Ketoacyl_synth_AS"/>
</dbReference>
<evidence type="ECO:0000256" key="13">
    <source>
        <dbReference type="RuleBase" id="RU003694"/>
    </source>
</evidence>
<keyword evidence="7" id="KW-0276">Fatty acid metabolism</keyword>
<evidence type="ECO:0000256" key="4">
    <source>
        <dbReference type="ARBA" id="ARBA00014657"/>
    </source>
</evidence>
<dbReference type="PANTHER" id="PTHR11712:SF336">
    <property type="entry name" value="3-OXOACYL-[ACYL-CARRIER-PROTEIN] SYNTHASE, MITOCHONDRIAL"/>
    <property type="match status" value="1"/>
</dbReference>
<dbReference type="EMBL" id="AP011729">
    <property type="protein sequence ID" value="BAL55766.1"/>
    <property type="molecule type" value="Genomic_DNA"/>
</dbReference>
<comment type="function">
    <text evidence="11">Involved in the type II fatty acid elongation cycle. Catalyzes the elongation of a wide range of acyl-ACP by the addition of two carbons from malonyl-ACP to an acyl acceptor. Can efficiently catalyze the conversion of palmitoleoyl-ACP (cis-hexadec-9-enoyl-ACP) to cis-vaccenoyl-ACP (cis-octadec-11-enoyl-ACP), an essential step in the thermal regulation of fatty acid composition.</text>
</comment>
<keyword evidence="9 11" id="KW-0275">Fatty acid biosynthesis</keyword>
<dbReference type="Pfam" id="PF02801">
    <property type="entry name" value="Ketoacyl-synt_C"/>
    <property type="match status" value="1"/>
</dbReference>
<evidence type="ECO:0000256" key="10">
    <source>
        <dbReference type="ARBA" id="ARBA00023315"/>
    </source>
</evidence>
<keyword evidence="6 11" id="KW-0808">Transferase</keyword>
<feature type="domain" description="Ketosynthase family 3 (KS3)" evidence="14">
    <location>
        <begin position="4"/>
        <end position="413"/>
    </location>
</feature>
<evidence type="ECO:0000256" key="6">
    <source>
        <dbReference type="ARBA" id="ARBA00022679"/>
    </source>
</evidence>
<keyword evidence="8" id="KW-0443">Lipid metabolism</keyword>
<comment type="catalytic activity">
    <reaction evidence="11">
        <text>(9Z)-hexadecenoyl-[ACP] + malonyl-[ACP] + H(+) = 3-oxo-(11Z)-octadecenoyl-[ACP] + holo-[ACP] + CO2</text>
        <dbReference type="Rhea" id="RHEA:55040"/>
        <dbReference type="Rhea" id="RHEA-COMP:9623"/>
        <dbReference type="Rhea" id="RHEA-COMP:9685"/>
        <dbReference type="Rhea" id="RHEA-COMP:10800"/>
        <dbReference type="Rhea" id="RHEA-COMP:14074"/>
        <dbReference type="ChEBI" id="CHEBI:15378"/>
        <dbReference type="ChEBI" id="CHEBI:16526"/>
        <dbReference type="ChEBI" id="CHEBI:64479"/>
        <dbReference type="ChEBI" id="CHEBI:78449"/>
        <dbReference type="ChEBI" id="CHEBI:83989"/>
        <dbReference type="ChEBI" id="CHEBI:138538"/>
        <dbReference type="EC" id="2.3.1.179"/>
    </reaction>
</comment>
<dbReference type="PROSITE" id="PS00606">
    <property type="entry name" value="KS3_1"/>
    <property type="match status" value="1"/>
</dbReference>
<accession>H5SHY0</accession>
<dbReference type="GO" id="GO:0004315">
    <property type="term" value="F:3-oxoacyl-[acyl-carrier-protein] synthase activity"/>
    <property type="evidence" value="ECO:0007669"/>
    <property type="project" value="UniProtKB-UniRule"/>
</dbReference>
<dbReference type="NCBIfam" id="TIGR03150">
    <property type="entry name" value="fabF"/>
    <property type="match status" value="1"/>
</dbReference>
<evidence type="ECO:0000256" key="12">
    <source>
        <dbReference type="PIRSR" id="PIRSR000447-1"/>
    </source>
</evidence>
<protein>
    <recommendedName>
        <fullName evidence="4 11">3-oxoacyl-[acyl-carrier-protein] synthase 2</fullName>
        <ecNumber evidence="3 11">2.3.1.179</ecNumber>
    </recommendedName>
</protein>
<evidence type="ECO:0000313" key="15">
    <source>
        <dbReference type="EMBL" id="BAL55766.1"/>
    </source>
</evidence>
<comment type="catalytic activity">
    <reaction evidence="11">
        <text>a fatty acyl-[ACP] + malonyl-[ACP] + H(+) = a 3-oxoacyl-[ACP] + holo-[ACP] + CO2</text>
        <dbReference type="Rhea" id="RHEA:22836"/>
        <dbReference type="Rhea" id="RHEA-COMP:9623"/>
        <dbReference type="Rhea" id="RHEA-COMP:9685"/>
        <dbReference type="Rhea" id="RHEA-COMP:9916"/>
        <dbReference type="Rhea" id="RHEA-COMP:14125"/>
        <dbReference type="ChEBI" id="CHEBI:15378"/>
        <dbReference type="ChEBI" id="CHEBI:16526"/>
        <dbReference type="ChEBI" id="CHEBI:64479"/>
        <dbReference type="ChEBI" id="CHEBI:78449"/>
        <dbReference type="ChEBI" id="CHEBI:78776"/>
        <dbReference type="ChEBI" id="CHEBI:138651"/>
    </reaction>
</comment>
<dbReference type="InterPro" id="IPR016039">
    <property type="entry name" value="Thiolase-like"/>
</dbReference>
<dbReference type="UniPathway" id="UPA00094"/>
<dbReference type="Gene3D" id="3.40.47.10">
    <property type="match status" value="1"/>
</dbReference>
<dbReference type="NCBIfam" id="NF005589">
    <property type="entry name" value="PRK07314.1"/>
    <property type="match status" value="1"/>
</dbReference>
<evidence type="ECO:0000256" key="8">
    <source>
        <dbReference type="ARBA" id="ARBA00023098"/>
    </source>
</evidence>
<evidence type="ECO:0000256" key="7">
    <source>
        <dbReference type="ARBA" id="ARBA00022832"/>
    </source>
</evidence>
<dbReference type="AlphaFoldDB" id="H5SHY0"/>
<evidence type="ECO:0000256" key="9">
    <source>
        <dbReference type="ARBA" id="ARBA00023160"/>
    </source>
</evidence>
<dbReference type="FunFam" id="3.40.47.10:FF:000015">
    <property type="entry name" value="3-oxoacyl-[acyl-carrier-protein] synthase, mitochondrial"/>
    <property type="match status" value="1"/>
</dbReference>
<comment type="similarity">
    <text evidence="2 11 13">Belongs to the thiolase-like superfamily. Beta-ketoacyl-ACP synthases family.</text>
</comment>
<dbReference type="PIRSF" id="PIRSF000447">
    <property type="entry name" value="KAS_II"/>
    <property type="match status" value="1"/>
</dbReference>
<dbReference type="InterPro" id="IPR000794">
    <property type="entry name" value="Beta-ketoacyl_synthase"/>
</dbReference>